<dbReference type="SUPFAM" id="SSF56436">
    <property type="entry name" value="C-type lectin-like"/>
    <property type="match status" value="1"/>
</dbReference>
<dbReference type="EMBL" id="CP092624">
    <property type="protein sequence ID" value="UMM32885.1"/>
    <property type="molecule type" value="Genomic_DNA"/>
</dbReference>
<sequence length="120" mass="12988">MKIQSLLAVVFLVDQAQIVHAVCQFTPFQGLNYALLSSNSDWDASKSACIACGAQMMGMPSGANKAFVEQILGVNTVAWDTAWVNIRNDDWCSFYTFKSGGKQFSGTACNGSAKYVLCVK</sequence>
<evidence type="ECO:0000313" key="2">
    <source>
        <dbReference type="EMBL" id="UMM32885.1"/>
    </source>
</evidence>
<protein>
    <recommendedName>
        <fullName evidence="4">C-type lectin domain-containing protein</fullName>
    </recommendedName>
</protein>
<evidence type="ECO:0000313" key="3">
    <source>
        <dbReference type="Proteomes" id="UP000829354"/>
    </source>
</evidence>
<dbReference type="AlphaFoldDB" id="A0AAE9JK49"/>
<feature type="signal peptide" evidence="1">
    <location>
        <begin position="1"/>
        <end position="21"/>
    </location>
</feature>
<name>A0AAE9JK49_CAEBR</name>
<feature type="chain" id="PRO_5042272525" description="C-type lectin domain-containing protein" evidence="1">
    <location>
        <begin position="22"/>
        <end position="120"/>
    </location>
</feature>
<keyword evidence="3" id="KW-1185">Reference proteome</keyword>
<dbReference type="InterPro" id="IPR016187">
    <property type="entry name" value="CTDL_fold"/>
</dbReference>
<reference evidence="2 3" key="1">
    <citation type="submission" date="2022-04" db="EMBL/GenBank/DDBJ databases">
        <title>Chromosome-level reference genomes for two strains of Caenorhabditis briggsae: an improved platform for comparative genomics.</title>
        <authorList>
            <person name="Stevens L."/>
            <person name="Andersen E."/>
        </authorList>
    </citation>
    <scope>NUCLEOTIDE SEQUENCE [LARGE SCALE GENOMIC DNA]</scope>
    <source>
        <strain evidence="2">VX34</strain>
        <tissue evidence="2">Whole-organism</tissue>
    </source>
</reference>
<accession>A0AAE9JK49</accession>
<dbReference type="Proteomes" id="UP000829354">
    <property type="component" value="Chromosome V"/>
</dbReference>
<keyword evidence="1" id="KW-0732">Signal</keyword>
<proteinExistence type="predicted"/>
<evidence type="ECO:0008006" key="4">
    <source>
        <dbReference type="Google" id="ProtNLM"/>
    </source>
</evidence>
<gene>
    <name evidence="2" type="ORF">L5515_006548</name>
</gene>
<organism evidence="2 3">
    <name type="scientific">Caenorhabditis briggsae</name>
    <dbReference type="NCBI Taxonomy" id="6238"/>
    <lineage>
        <taxon>Eukaryota</taxon>
        <taxon>Metazoa</taxon>
        <taxon>Ecdysozoa</taxon>
        <taxon>Nematoda</taxon>
        <taxon>Chromadorea</taxon>
        <taxon>Rhabditida</taxon>
        <taxon>Rhabditina</taxon>
        <taxon>Rhabditomorpha</taxon>
        <taxon>Rhabditoidea</taxon>
        <taxon>Rhabditidae</taxon>
        <taxon>Peloderinae</taxon>
        <taxon>Caenorhabditis</taxon>
    </lineage>
</organism>
<evidence type="ECO:0000256" key="1">
    <source>
        <dbReference type="SAM" id="SignalP"/>
    </source>
</evidence>